<dbReference type="SUPFAM" id="SSF53850">
    <property type="entry name" value="Periplasmic binding protein-like II"/>
    <property type="match status" value="1"/>
</dbReference>
<dbReference type="EMBL" id="QTKU01000005">
    <property type="protein sequence ID" value="MBS8262492.1"/>
    <property type="molecule type" value="Genomic_DNA"/>
</dbReference>
<dbReference type="NCBIfam" id="TIGR01098">
    <property type="entry name" value="3A0109s03R"/>
    <property type="match status" value="1"/>
</dbReference>
<accession>A0A944GUL6</accession>
<dbReference type="Pfam" id="PF12974">
    <property type="entry name" value="Phosphonate-bd"/>
    <property type="match status" value="1"/>
</dbReference>
<evidence type="ECO:0000256" key="3">
    <source>
        <dbReference type="SAM" id="SignalP"/>
    </source>
</evidence>
<dbReference type="GO" id="GO:0055085">
    <property type="term" value="P:transmembrane transport"/>
    <property type="evidence" value="ECO:0007669"/>
    <property type="project" value="InterPro"/>
</dbReference>
<comment type="similarity">
    <text evidence="1">Belongs to the phosphate/phosphite/phosphonate binding protein family.</text>
</comment>
<dbReference type="RefSeq" id="WP_213217809.1">
    <property type="nucleotide sequence ID" value="NZ_QTKU01000005.1"/>
</dbReference>
<dbReference type="PANTHER" id="PTHR35841">
    <property type="entry name" value="PHOSPHONATES-BINDING PERIPLASMIC PROTEIN"/>
    <property type="match status" value="1"/>
</dbReference>
<protein>
    <submittedName>
        <fullName evidence="4">Phosphate/phosphite/phosphonate ABC transporter substrate-binding protein</fullName>
    </submittedName>
</protein>
<keyword evidence="2 3" id="KW-0732">Signal</keyword>
<dbReference type="InterPro" id="IPR005770">
    <property type="entry name" value="PhnD"/>
</dbReference>
<dbReference type="Gene3D" id="3.40.190.10">
    <property type="entry name" value="Periplasmic binding protein-like II"/>
    <property type="match status" value="2"/>
</dbReference>
<proteinExistence type="inferred from homology"/>
<feature type="chain" id="PRO_5037991084" evidence="3">
    <location>
        <begin position="25"/>
        <end position="308"/>
    </location>
</feature>
<feature type="signal peptide" evidence="3">
    <location>
        <begin position="1"/>
        <end position="24"/>
    </location>
</feature>
<evidence type="ECO:0000256" key="2">
    <source>
        <dbReference type="ARBA" id="ARBA00022729"/>
    </source>
</evidence>
<name>A0A944GUL6_9HYPH</name>
<dbReference type="AlphaFoldDB" id="A0A944GUL6"/>
<dbReference type="GO" id="GO:0043190">
    <property type="term" value="C:ATP-binding cassette (ABC) transporter complex"/>
    <property type="evidence" value="ECO:0007669"/>
    <property type="project" value="InterPro"/>
</dbReference>
<organism evidence="4 5">
    <name type="scientific">Roseibium polysiphoniae</name>
    <dbReference type="NCBI Taxonomy" id="2571221"/>
    <lineage>
        <taxon>Bacteria</taxon>
        <taxon>Pseudomonadati</taxon>
        <taxon>Pseudomonadota</taxon>
        <taxon>Alphaproteobacteria</taxon>
        <taxon>Hyphomicrobiales</taxon>
        <taxon>Stappiaceae</taxon>
        <taxon>Roseibium</taxon>
    </lineage>
</organism>
<dbReference type="PANTHER" id="PTHR35841:SF1">
    <property type="entry name" value="PHOSPHONATES-BINDING PERIPLASMIC PROTEIN"/>
    <property type="match status" value="1"/>
</dbReference>
<gene>
    <name evidence="4" type="primary">phnD</name>
    <name evidence="4" type="ORF">DYI23_19865</name>
</gene>
<reference evidence="4" key="2">
    <citation type="journal article" date="2021" name="Microorganisms">
        <title>Bacterial Dimethylsulfoniopropionate Biosynthesis in the East China Sea.</title>
        <authorList>
            <person name="Liu J."/>
            <person name="Zhang Y."/>
            <person name="Liu J."/>
            <person name="Zhong H."/>
            <person name="Williams B.T."/>
            <person name="Zheng Y."/>
            <person name="Curson A.R.J."/>
            <person name="Sun C."/>
            <person name="Sun H."/>
            <person name="Song D."/>
            <person name="Wagner Mackenzie B."/>
            <person name="Bermejo Martinez A."/>
            <person name="Todd J.D."/>
            <person name="Zhang X.H."/>
        </authorList>
    </citation>
    <scope>NUCLEOTIDE SEQUENCE</scope>
    <source>
        <strain evidence="4">AESS21</strain>
    </source>
</reference>
<dbReference type="Proteomes" id="UP000705379">
    <property type="component" value="Unassembled WGS sequence"/>
</dbReference>
<evidence type="ECO:0000313" key="4">
    <source>
        <dbReference type="EMBL" id="MBS8262492.1"/>
    </source>
</evidence>
<sequence>MKIRISLFLALTALILLPATSSWAQQQGLQRLRLGVAVGADEAMRERIEPFRLYLEDELDIPVDLFLIDTLGELTEALVKGDIDYARLSPASYAAAFTQCACVEPLATARPDHFPARFYSVLIVKSTDQSATLSDLKGGRLGVGQPNSISSYRVPLSNLLAEGIDVRQHFRTSVRVKDPVEGLQAVLEERVDASLGWSTLSGKTETGYTAGTLNELFTSGAAGLDKLQIVWRSPAIPYNAHAVRTDLPDERKRALRGALLELRDASPAAYFSIEPDFPGGLEPVVHADYRAMLRSYAPEFQEVLEAKP</sequence>
<evidence type="ECO:0000256" key="1">
    <source>
        <dbReference type="ARBA" id="ARBA00007162"/>
    </source>
</evidence>
<comment type="caution">
    <text evidence="4">The sequence shown here is derived from an EMBL/GenBank/DDBJ whole genome shotgun (WGS) entry which is preliminary data.</text>
</comment>
<reference evidence="4" key="1">
    <citation type="submission" date="2018-08" db="EMBL/GenBank/DDBJ databases">
        <authorList>
            <person name="Jin W."/>
            <person name="Wang H."/>
            <person name="Yang Y."/>
            <person name="Li M."/>
            <person name="Liu J."/>
        </authorList>
    </citation>
    <scope>NUCLEOTIDE SEQUENCE</scope>
    <source>
        <strain evidence="4">AESS21</strain>
    </source>
</reference>
<evidence type="ECO:0000313" key="5">
    <source>
        <dbReference type="Proteomes" id="UP000705379"/>
    </source>
</evidence>